<name>A0A9E7KQQ2_9LILI</name>
<organism evidence="2 3">
    <name type="scientific">Musa troglodytarum</name>
    <name type="common">fe'i banana</name>
    <dbReference type="NCBI Taxonomy" id="320322"/>
    <lineage>
        <taxon>Eukaryota</taxon>
        <taxon>Viridiplantae</taxon>
        <taxon>Streptophyta</taxon>
        <taxon>Embryophyta</taxon>
        <taxon>Tracheophyta</taxon>
        <taxon>Spermatophyta</taxon>
        <taxon>Magnoliopsida</taxon>
        <taxon>Liliopsida</taxon>
        <taxon>Zingiberales</taxon>
        <taxon>Musaceae</taxon>
        <taxon>Musa</taxon>
    </lineage>
</organism>
<sequence>MEATFQIVLSFCFLLSFDWADAKEMTEKLQNLVCLRHVEFCKNNISGNGLRDDGEREGRLEDASTREIRTVPFASRFHV</sequence>
<evidence type="ECO:0000313" key="2">
    <source>
        <dbReference type="EMBL" id="URE28177.1"/>
    </source>
</evidence>
<feature type="signal peptide" evidence="1">
    <location>
        <begin position="1"/>
        <end position="22"/>
    </location>
</feature>
<proteinExistence type="predicted"/>
<feature type="chain" id="PRO_5038522255" description="Secreted protein" evidence="1">
    <location>
        <begin position="23"/>
        <end position="79"/>
    </location>
</feature>
<dbReference type="AlphaFoldDB" id="A0A9E7KQQ2"/>
<gene>
    <name evidence="2" type="ORF">MUK42_37232</name>
</gene>
<keyword evidence="3" id="KW-1185">Reference proteome</keyword>
<dbReference type="Proteomes" id="UP001055439">
    <property type="component" value="Chromosome 8"/>
</dbReference>
<dbReference type="EMBL" id="CP097510">
    <property type="protein sequence ID" value="URE28177.1"/>
    <property type="molecule type" value="Genomic_DNA"/>
</dbReference>
<evidence type="ECO:0008006" key="4">
    <source>
        <dbReference type="Google" id="ProtNLM"/>
    </source>
</evidence>
<reference evidence="2" key="1">
    <citation type="submission" date="2022-05" db="EMBL/GenBank/DDBJ databases">
        <title>The Musa troglodytarum L. genome provides insights into the mechanism of non-climacteric behaviour and enrichment of carotenoids.</title>
        <authorList>
            <person name="Wang J."/>
        </authorList>
    </citation>
    <scope>NUCLEOTIDE SEQUENCE</scope>
    <source>
        <tissue evidence="2">Leaf</tissue>
    </source>
</reference>
<accession>A0A9E7KQQ2</accession>
<protein>
    <recommendedName>
        <fullName evidence="4">Secreted protein</fullName>
    </recommendedName>
</protein>
<evidence type="ECO:0000256" key="1">
    <source>
        <dbReference type="SAM" id="SignalP"/>
    </source>
</evidence>
<evidence type="ECO:0000313" key="3">
    <source>
        <dbReference type="Proteomes" id="UP001055439"/>
    </source>
</evidence>
<keyword evidence="1" id="KW-0732">Signal</keyword>